<sequence>MMLYVTTQQGKVIFVDGNTVIDIDGAKKKVVANDYFHSGAKIYIEDNTQFIISYADGSTYSNNPTIDPALEQGNLTNIDEIQALQNLIESGEDPTLELPETAAGGSGNEGGFDFTSLIRTADETLAASGHDTKGFQFIPIPVDEDPLSTLEELPTPSLTSSSLTFSESQLPQGSNPTNNELTREGSIFFTPQSGILSLSINGEIIFTNGVFQGPLSLATTSGLLTITDLNINTGLISYSYTLNSAFNHTETDIHTDIFTLSLVNTQGETASSRISINLLDDNPSGQMYGTPRYCK</sequence>
<protein>
    <submittedName>
        <fullName evidence="2">Retention module-containing protein</fullName>
    </submittedName>
</protein>
<dbReference type="InterPro" id="IPR047777">
    <property type="entry name" value="LapA-like_RM"/>
</dbReference>
<name>A0ABS7EAM0_9GAMM</name>
<evidence type="ECO:0000256" key="1">
    <source>
        <dbReference type="SAM" id="MobiDB-lite"/>
    </source>
</evidence>
<feature type="region of interest" description="Disordered" evidence="1">
    <location>
        <begin position="153"/>
        <end position="181"/>
    </location>
</feature>
<comment type="caution">
    <text evidence="2">The sequence shown here is derived from an EMBL/GenBank/DDBJ whole genome shotgun (WGS) entry which is preliminary data.</text>
</comment>
<proteinExistence type="predicted"/>
<dbReference type="RefSeq" id="WP_220111913.1">
    <property type="nucleotide sequence ID" value="NZ_JAHZST010000040.1"/>
</dbReference>
<dbReference type="NCBIfam" id="NF033682">
    <property type="entry name" value="retention_LapA"/>
    <property type="match status" value="1"/>
</dbReference>
<gene>
    <name evidence="2" type="ORF">K0625_24190</name>
</gene>
<evidence type="ECO:0000313" key="3">
    <source>
        <dbReference type="Proteomes" id="UP001195963"/>
    </source>
</evidence>
<evidence type="ECO:0000313" key="2">
    <source>
        <dbReference type="EMBL" id="MBW8186712.1"/>
    </source>
</evidence>
<reference evidence="2 3" key="1">
    <citation type="submission" date="2021-07" db="EMBL/GenBank/DDBJ databases">
        <title>Shewanella sp. nov, isolated from SCS.</title>
        <authorList>
            <person name="Cao W.R."/>
        </authorList>
    </citation>
    <scope>NUCLEOTIDE SEQUENCE [LARGE SCALE GENOMIC DNA]</scope>
    <source>
        <strain evidence="2 3">NR704-98</strain>
    </source>
</reference>
<dbReference type="EMBL" id="JAHZST010000040">
    <property type="protein sequence ID" value="MBW8186712.1"/>
    <property type="molecule type" value="Genomic_DNA"/>
</dbReference>
<feature type="compositionally biased region" description="Low complexity" evidence="1">
    <location>
        <begin position="153"/>
        <end position="171"/>
    </location>
</feature>
<accession>A0ABS7EAM0</accession>
<dbReference type="Proteomes" id="UP001195963">
    <property type="component" value="Unassembled WGS sequence"/>
</dbReference>
<organism evidence="2 3">
    <name type="scientific">Shewanella nanhaiensis</name>
    <dbReference type="NCBI Taxonomy" id="2864872"/>
    <lineage>
        <taxon>Bacteria</taxon>
        <taxon>Pseudomonadati</taxon>
        <taxon>Pseudomonadota</taxon>
        <taxon>Gammaproteobacteria</taxon>
        <taxon>Alteromonadales</taxon>
        <taxon>Shewanellaceae</taxon>
        <taxon>Shewanella</taxon>
    </lineage>
</organism>
<keyword evidence="3" id="KW-1185">Reference proteome</keyword>